<reference evidence="3 4" key="1">
    <citation type="submission" date="2020-04" db="EMBL/GenBank/DDBJ databases">
        <authorList>
            <person name="Zheng R.K."/>
            <person name="Sun C.M."/>
        </authorList>
    </citation>
    <scope>NUCLEOTIDE SEQUENCE [LARGE SCALE GENOMIC DNA]</scope>
    <source>
        <strain evidence="4">zrk29</strain>
    </source>
</reference>
<dbReference type="AlphaFoldDB" id="A0A7L6N414"/>
<dbReference type="GO" id="GO:0080146">
    <property type="term" value="F:L-cysteine desulfhydrase activity"/>
    <property type="evidence" value="ECO:0007669"/>
    <property type="project" value="TreeGrafter"/>
</dbReference>
<organism evidence="3 4">
    <name type="scientific">Hujiaoplasma nucleasis</name>
    <dbReference type="NCBI Taxonomy" id="2725268"/>
    <lineage>
        <taxon>Bacteria</taxon>
        <taxon>Bacillati</taxon>
        <taxon>Mycoplasmatota</taxon>
        <taxon>Mollicutes</taxon>
        <taxon>Candidatus Izemoplasmatales</taxon>
        <taxon>Hujiaoplasmataceae</taxon>
        <taxon>Hujiaoplasma</taxon>
    </lineage>
</organism>
<keyword evidence="4" id="KW-1185">Reference proteome</keyword>
<evidence type="ECO:0000313" key="4">
    <source>
        <dbReference type="Proteomes" id="UP000512167"/>
    </source>
</evidence>
<evidence type="ECO:0000259" key="2">
    <source>
        <dbReference type="Pfam" id="PF03313"/>
    </source>
</evidence>
<gene>
    <name evidence="3" type="ORF">HF295_04780</name>
</gene>
<evidence type="ECO:0000313" key="3">
    <source>
        <dbReference type="EMBL" id="QLY40212.1"/>
    </source>
</evidence>
<sequence>MTSTIYEQEIFDILKEELVPAKGCTEPISIAFAAAKAREVLGEIPDKIIVSASGNLIKNIRCVTVPNTGNLVGIEASAIAGMIGGDASLDLEVISNIKESDLNIIHQYLLKKMVKVTLLDTPLNLHFILKAQKDNNEVIIEIKNLHTNIVRISKNNKDIYFKEDVKEDYFGVETDRSFLTIEHILNFANKANIETLRKILKRQIDDNMAIAEKGIQGQFGVEIGKTILKHDKTIYGKIKAYTAAASEARMSGCSLPVITNSGSGNQGIASSIPVIIYSKHLGVSDETMHRALVLSNLLTIYQKGFIGRLSAFCGAISATVSSGATLTYLEGGSLEQIKMTITNALANVSGVVCDGAKPSCASKIVTGLEASFLGHHLAMENRQYNPLSGILKDSADDTITAVGKMASLGMKDTDKVILALMLEDKDFLN</sequence>
<protein>
    <recommendedName>
        <fullName evidence="1">UPF0597 protein HF295_04780</fullName>
    </recommendedName>
</protein>
<accession>A0A7L6N414</accession>
<dbReference type="PANTHER" id="PTHR30501:SF2">
    <property type="entry name" value="UPF0597 PROTEIN YHAM"/>
    <property type="match status" value="1"/>
</dbReference>
<dbReference type="GO" id="GO:0019450">
    <property type="term" value="P:L-cysteine catabolic process to pyruvate"/>
    <property type="evidence" value="ECO:0007669"/>
    <property type="project" value="TreeGrafter"/>
</dbReference>
<dbReference type="KEGG" id="tbk:HF295_04780"/>
<comment type="similarity">
    <text evidence="1">Belongs to the UPF0597 family.</text>
</comment>
<dbReference type="EMBL" id="CP051151">
    <property type="protein sequence ID" value="QLY40212.1"/>
    <property type="molecule type" value="Genomic_DNA"/>
</dbReference>
<dbReference type="RefSeq" id="WP_312031040.1">
    <property type="nucleotide sequence ID" value="NZ_CP051151.1"/>
</dbReference>
<proteinExistence type="inferred from homology"/>
<dbReference type="HAMAP" id="MF_01845">
    <property type="entry name" value="UPF0597"/>
    <property type="match status" value="1"/>
</dbReference>
<dbReference type="PIRSF" id="PIRSF006054">
    <property type="entry name" value="UCP006054"/>
    <property type="match status" value="1"/>
</dbReference>
<dbReference type="InterPro" id="IPR005130">
    <property type="entry name" value="Ser_deHydtase-like_asu"/>
</dbReference>
<name>A0A7L6N414_9MOLU</name>
<dbReference type="Proteomes" id="UP000512167">
    <property type="component" value="Chromosome"/>
</dbReference>
<feature type="domain" description="Serine dehydratase-like alpha subunit" evidence="2">
    <location>
        <begin position="188"/>
        <end position="419"/>
    </location>
</feature>
<evidence type="ECO:0000256" key="1">
    <source>
        <dbReference type="HAMAP-Rule" id="MF_01845"/>
    </source>
</evidence>
<dbReference type="PANTHER" id="PTHR30501">
    <property type="entry name" value="UPF0597 PROTEIN YHAM"/>
    <property type="match status" value="1"/>
</dbReference>
<dbReference type="InterPro" id="IPR021144">
    <property type="entry name" value="UPF0597"/>
</dbReference>
<dbReference type="Pfam" id="PF03313">
    <property type="entry name" value="SDH_alpha"/>
    <property type="match status" value="1"/>
</dbReference>